<dbReference type="GO" id="GO:0005829">
    <property type="term" value="C:cytosol"/>
    <property type="evidence" value="ECO:0007669"/>
    <property type="project" value="UniProtKB-ARBA"/>
</dbReference>
<feature type="domain" description="NADP-dependent oxidoreductase" evidence="2">
    <location>
        <begin position="15"/>
        <end position="304"/>
    </location>
</feature>
<evidence type="ECO:0000256" key="1">
    <source>
        <dbReference type="ARBA" id="ARBA00023002"/>
    </source>
</evidence>
<dbReference type="Gene3D" id="3.20.20.100">
    <property type="entry name" value="NADP-dependent oxidoreductase domain"/>
    <property type="match status" value="1"/>
</dbReference>
<dbReference type="InterPro" id="IPR036812">
    <property type="entry name" value="NAD(P)_OxRdtase_dom_sf"/>
</dbReference>
<reference evidence="3 4" key="1">
    <citation type="submission" date="2014-09" db="EMBL/GenBank/DDBJ databases">
        <authorList>
            <person name="Urmite Genomes Urmite Genomes"/>
        </authorList>
    </citation>
    <scope>NUCLEOTIDE SEQUENCE [LARGE SCALE GENOMIC DNA]</scope>
    <source>
        <strain evidence="3 4">ES2</strain>
    </source>
</reference>
<dbReference type="GO" id="GO:0016491">
    <property type="term" value="F:oxidoreductase activity"/>
    <property type="evidence" value="ECO:0007669"/>
    <property type="project" value="UniProtKB-KW"/>
</dbReference>
<dbReference type="EMBL" id="CCXS01000001">
    <property type="protein sequence ID" value="CEG23639.1"/>
    <property type="molecule type" value="Genomic_DNA"/>
</dbReference>
<dbReference type="FunFam" id="3.20.20.100:FF:000004">
    <property type="entry name" value="Oxidoreductase, aldo/keto reductase"/>
    <property type="match status" value="1"/>
</dbReference>
<protein>
    <submittedName>
        <fullName evidence="3">General stress protein 69</fullName>
    </submittedName>
</protein>
<sequence>MKYRNLGKTGLRVSNICLGTMAFGRWIDEQASAEILAQSFDAGINLIDTANFYGKGQDESFKYGTGEAEEIIGKHLKGKRDKVVLATKVGLPMGQYVNDAGLSKFHMMREVENSLKRLQTDYIDLYQVHRFDKRTPLEETLSALTDLVRQGKVRYIGCSNFAAWQMAKAEGISALNHLERFVSSQSQYNLLSRELENEIIPFCESEKMGLLVYSPMARGMLSGKYKSKDDLPEGSRAAKGEELIQPYFTEENFNRVERFKEIAKEQDVSLSQLSLAWLLNQPAVTSAILGASKTEHVLEAARISDWKWAEELKEQMSLVP</sequence>
<dbReference type="PANTHER" id="PTHR43364:SF4">
    <property type="entry name" value="NAD(P)-LINKED OXIDOREDUCTASE SUPERFAMILY PROTEIN"/>
    <property type="match status" value="1"/>
</dbReference>
<dbReference type="RefSeq" id="WP_052652498.1">
    <property type="nucleotide sequence ID" value="NZ_CCXS01000001.1"/>
</dbReference>
<accession>A0A098EMW7</accession>
<organism evidence="3 4">
    <name type="scientific">Planococcus massiliensis</name>
    <dbReference type="NCBI Taxonomy" id="1499687"/>
    <lineage>
        <taxon>Bacteria</taxon>
        <taxon>Bacillati</taxon>
        <taxon>Bacillota</taxon>
        <taxon>Bacilli</taxon>
        <taxon>Bacillales</taxon>
        <taxon>Caryophanaceae</taxon>
        <taxon>Planococcus</taxon>
    </lineage>
</organism>
<gene>
    <name evidence="3" type="primary">yhdN_4</name>
    <name evidence="3" type="ORF">BN1080_02643</name>
</gene>
<dbReference type="Pfam" id="PF00248">
    <property type="entry name" value="Aldo_ket_red"/>
    <property type="match status" value="1"/>
</dbReference>
<evidence type="ECO:0000313" key="4">
    <source>
        <dbReference type="Proteomes" id="UP000043699"/>
    </source>
</evidence>
<proteinExistence type="predicted"/>
<dbReference type="OrthoDB" id="9773828at2"/>
<name>A0A098EMW7_9BACL</name>
<dbReference type="PANTHER" id="PTHR43364">
    <property type="entry name" value="NADH-SPECIFIC METHYLGLYOXAL REDUCTASE-RELATED"/>
    <property type="match status" value="1"/>
</dbReference>
<dbReference type="InterPro" id="IPR050523">
    <property type="entry name" value="AKR_Detox_Biosynth"/>
</dbReference>
<evidence type="ECO:0000313" key="3">
    <source>
        <dbReference type="EMBL" id="CEG23639.1"/>
    </source>
</evidence>
<dbReference type="AlphaFoldDB" id="A0A098EMW7"/>
<keyword evidence="4" id="KW-1185">Reference proteome</keyword>
<dbReference type="STRING" id="1499687.BN1080_02643"/>
<dbReference type="InterPro" id="IPR023210">
    <property type="entry name" value="NADP_OxRdtase_dom"/>
</dbReference>
<dbReference type="Proteomes" id="UP000043699">
    <property type="component" value="Unassembled WGS sequence"/>
</dbReference>
<keyword evidence="1" id="KW-0560">Oxidoreductase</keyword>
<evidence type="ECO:0000259" key="2">
    <source>
        <dbReference type="Pfam" id="PF00248"/>
    </source>
</evidence>
<dbReference type="SUPFAM" id="SSF51430">
    <property type="entry name" value="NAD(P)-linked oxidoreductase"/>
    <property type="match status" value="1"/>
</dbReference>